<dbReference type="HOGENOM" id="CLU_042529_11_4_0"/>
<dbReference type="EMBL" id="ACDE02000015">
    <property type="protein sequence ID" value="EEO41201.1"/>
    <property type="molecule type" value="Genomic_DNA"/>
</dbReference>
<dbReference type="CDD" id="cd02966">
    <property type="entry name" value="TlpA_like_family"/>
    <property type="match status" value="1"/>
</dbReference>
<dbReference type="SUPFAM" id="SSF52833">
    <property type="entry name" value="Thioredoxin-like"/>
    <property type="match status" value="1"/>
</dbReference>
<dbReference type="GO" id="GO:0016209">
    <property type="term" value="F:antioxidant activity"/>
    <property type="evidence" value="ECO:0007669"/>
    <property type="project" value="InterPro"/>
</dbReference>
<keyword evidence="1" id="KW-0812">Transmembrane</keyword>
<proteinExistence type="predicted"/>
<dbReference type="GeneID" id="79799568"/>
<dbReference type="Proteomes" id="UP000004925">
    <property type="component" value="Unassembled WGS sequence"/>
</dbReference>
<dbReference type="GO" id="GO:0016491">
    <property type="term" value="F:oxidoreductase activity"/>
    <property type="evidence" value="ECO:0007669"/>
    <property type="project" value="InterPro"/>
</dbReference>
<evidence type="ECO:0000313" key="3">
    <source>
        <dbReference type="EMBL" id="EEO41201.1"/>
    </source>
</evidence>
<dbReference type="AlphaFoldDB" id="A0A0M1VWY1"/>
<dbReference type="PROSITE" id="PS51352">
    <property type="entry name" value="THIOREDOXIN_2"/>
    <property type="match status" value="1"/>
</dbReference>
<dbReference type="Pfam" id="PF00578">
    <property type="entry name" value="AhpC-TSA"/>
    <property type="match status" value="1"/>
</dbReference>
<keyword evidence="1" id="KW-1133">Transmembrane helix</keyword>
<evidence type="ECO:0000259" key="2">
    <source>
        <dbReference type="PROSITE" id="PS51352"/>
    </source>
</evidence>
<organism evidence="3 4">
    <name type="scientific">Fusobacterium vincentii 4_1_13</name>
    <dbReference type="NCBI Taxonomy" id="469606"/>
    <lineage>
        <taxon>Bacteria</taxon>
        <taxon>Fusobacteriati</taxon>
        <taxon>Fusobacteriota</taxon>
        <taxon>Fusobacteriia</taxon>
        <taxon>Fusobacteriales</taxon>
        <taxon>Fusobacteriaceae</taxon>
        <taxon>Fusobacterium</taxon>
    </lineage>
</organism>
<dbReference type="InterPro" id="IPR036249">
    <property type="entry name" value="Thioredoxin-like_sf"/>
</dbReference>
<feature type="transmembrane region" description="Helical" evidence="1">
    <location>
        <begin position="7"/>
        <end position="23"/>
    </location>
</feature>
<dbReference type="PROSITE" id="PS00194">
    <property type="entry name" value="THIOREDOXIN_1"/>
    <property type="match status" value="1"/>
</dbReference>
<keyword evidence="1" id="KW-0472">Membrane</keyword>
<accession>A0A0M1VWY1</accession>
<dbReference type="PANTHER" id="PTHR42852:SF17">
    <property type="entry name" value="THIOREDOXIN-LIKE PROTEIN HI_1115"/>
    <property type="match status" value="1"/>
</dbReference>
<gene>
    <name evidence="3" type="ORF">FSCG_01914</name>
</gene>
<protein>
    <recommendedName>
        <fullName evidence="2">Thioredoxin domain-containing protein</fullName>
    </recommendedName>
</protein>
<evidence type="ECO:0000256" key="1">
    <source>
        <dbReference type="SAM" id="Phobius"/>
    </source>
</evidence>
<dbReference type="InterPro" id="IPR013766">
    <property type="entry name" value="Thioredoxin_domain"/>
</dbReference>
<evidence type="ECO:0000313" key="4">
    <source>
        <dbReference type="Proteomes" id="UP000004925"/>
    </source>
</evidence>
<dbReference type="InterPro" id="IPR050553">
    <property type="entry name" value="Thioredoxin_ResA/DsbE_sf"/>
</dbReference>
<name>A0A0M1VWY1_FUSVC</name>
<dbReference type="RefSeq" id="WP_005912588.1">
    <property type="nucleotide sequence ID" value="NZ_KQ235736.1"/>
</dbReference>
<feature type="domain" description="Thioredoxin" evidence="2">
    <location>
        <begin position="35"/>
        <end position="185"/>
    </location>
</feature>
<dbReference type="Gene3D" id="3.40.30.10">
    <property type="entry name" value="Glutaredoxin"/>
    <property type="match status" value="1"/>
</dbReference>
<comment type="caution">
    <text evidence="3">The sequence shown here is derived from an EMBL/GenBank/DDBJ whole genome shotgun (WGS) entry which is preliminary data.</text>
</comment>
<dbReference type="eggNOG" id="COG0526">
    <property type="taxonomic scope" value="Bacteria"/>
</dbReference>
<dbReference type="InterPro" id="IPR017937">
    <property type="entry name" value="Thioredoxin_CS"/>
</dbReference>
<sequence>MKEKIKLIVVLLLIIVVAVFFIFKPKAKVETDVKGNSNVKVPNLVLYDQYGKEHNLEEYKGKVVIVNFWATWCGYCVEEMPAFEKVYKEFGSNEKDVIFLGVAGPKSKENLNNVDVEKEEVIKFLNEHKITYPNLMDEAGKSFSEYGIRAFPTTYVIDKNGNLEGFVSGAISEEQLRKAINETLNK</sequence>
<dbReference type="PANTHER" id="PTHR42852">
    <property type="entry name" value="THIOL:DISULFIDE INTERCHANGE PROTEIN DSBE"/>
    <property type="match status" value="1"/>
</dbReference>
<dbReference type="InterPro" id="IPR000866">
    <property type="entry name" value="AhpC/TSA"/>
</dbReference>
<reference evidence="3 4" key="1">
    <citation type="submission" date="2011-10" db="EMBL/GenBank/DDBJ databases">
        <title>The Genome Sequence of Fusobacterium sp. 4_1_13.</title>
        <authorList>
            <consortium name="The Broad Institute Genome Sequencing Platform"/>
            <person name="Earl A."/>
            <person name="Ward D."/>
            <person name="Feldgarden M."/>
            <person name="Gevers D."/>
            <person name="Strauss J."/>
            <person name="Ambrose C."/>
            <person name="Allen-Vercoe E."/>
            <person name="Young S.K."/>
            <person name="Zeng Q."/>
            <person name="Gargeya S."/>
            <person name="Fitzgerald M."/>
            <person name="Haas B."/>
            <person name="Abouelleil A."/>
            <person name="Alvarado L."/>
            <person name="Arachchi H.M."/>
            <person name="Berlin A."/>
            <person name="Brown A."/>
            <person name="Chapman S.B."/>
            <person name="Chen Z."/>
            <person name="Dunbar C."/>
            <person name="Freedman E."/>
            <person name="Gearin G."/>
            <person name="Goldberg J."/>
            <person name="Griggs A."/>
            <person name="Gujja S."/>
            <person name="Heiman D."/>
            <person name="Howarth C."/>
            <person name="Larson L."/>
            <person name="Lui A."/>
            <person name="MacDonald P.J."/>
            <person name="Montmayeur A."/>
            <person name="Murphy C."/>
            <person name="Neiman D."/>
            <person name="Pearson M."/>
            <person name="Priest M."/>
            <person name="Roberts A."/>
            <person name="Saif S."/>
            <person name="Shea T."/>
            <person name="Shenoy N."/>
            <person name="Sisk P."/>
            <person name="Stolte C."/>
            <person name="Sykes S."/>
            <person name="Wortman J."/>
            <person name="Nusbaum C."/>
            <person name="Birren B."/>
        </authorList>
    </citation>
    <scope>NUCLEOTIDE SEQUENCE [LARGE SCALE GENOMIC DNA]</scope>
    <source>
        <strain evidence="3 4">4_1_13</strain>
    </source>
</reference>